<evidence type="ECO:0008006" key="3">
    <source>
        <dbReference type="Google" id="ProtNLM"/>
    </source>
</evidence>
<evidence type="ECO:0000313" key="2">
    <source>
        <dbReference type="Proteomes" id="UP001230328"/>
    </source>
</evidence>
<sequence length="238" mass="26650">MTLNFDADQPVVGLKRQRALIEAVLDAGSADETRWLEWKSRLDVSKAEGAFTVSKAILGFANRMPDVAAQWAGGHAYLLVGVEEEALHGVATHDIEKVDAWLGRYIGDFDRYQFTYVPFDNGEGTRHVMLVDVFPPRWGDPIHSLRKEHQNFYPGTVFHRYAGKTMPARAAEIDVLTERARRAAKRVNVGVAPVTGTVALLPPLADRRNHILDSLREDLMKQLDTARPRKQGVNPLET</sequence>
<gene>
    <name evidence="1" type="ORF">QF035_010694</name>
</gene>
<dbReference type="EMBL" id="JAUSZI010000002">
    <property type="protein sequence ID" value="MDQ1033112.1"/>
    <property type="molecule type" value="Genomic_DNA"/>
</dbReference>
<dbReference type="RefSeq" id="WP_307530244.1">
    <property type="nucleotide sequence ID" value="NZ_JAUSZI010000002.1"/>
</dbReference>
<name>A0ABU0TC33_9ACTN</name>
<accession>A0ABU0TC33</accession>
<keyword evidence="2" id="KW-1185">Reference proteome</keyword>
<organism evidence="1 2">
    <name type="scientific">Streptomyces umbrinus</name>
    <dbReference type="NCBI Taxonomy" id="67370"/>
    <lineage>
        <taxon>Bacteria</taxon>
        <taxon>Bacillati</taxon>
        <taxon>Actinomycetota</taxon>
        <taxon>Actinomycetes</taxon>
        <taxon>Kitasatosporales</taxon>
        <taxon>Streptomycetaceae</taxon>
        <taxon>Streptomyces</taxon>
        <taxon>Streptomyces phaeochromogenes group</taxon>
    </lineage>
</organism>
<protein>
    <recommendedName>
        <fullName evidence="3">ATP-binding protein</fullName>
    </recommendedName>
</protein>
<dbReference type="Proteomes" id="UP001230328">
    <property type="component" value="Unassembled WGS sequence"/>
</dbReference>
<comment type="caution">
    <text evidence="1">The sequence shown here is derived from an EMBL/GenBank/DDBJ whole genome shotgun (WGS) entry which is preliminary data.</text>
</comment>
<proteinExistence type="predicted"/>
<evidence type="ECO:0000313" key="1">
    <source>
        <dbReference type="EMBL" id="MDQ1033112.1"/>
    </source>
</evidence>
<reference evidence="1 2" key="1">
    <citation type="submission" date="2023-07" db="EMBL/GenBank/DDBJ databases">
        <title>Comparative genomics of wheat-associated soil bacteria to identify genetic determinants of phenazine resistance.</title>
        <authorList>
            <person name="Mouncey N."/>
        </authorList>
    </citation>
    <scope>NUCLEOTIDE SEQUENCE [LARGE SCALE GENOMIC DNA]</scope>
    <source>
        <strain evidence="1 2">V2I4</strain>
    </source>
</reference>